<dbReference type="Proteomes" id="UP000564644">
    <property type="component" value="Unassembled WGS sequence"/>
</dbReference>
<evidence type="ECO:0000256" key="7">
    <source>
        <dbReference type="ARBA" id="ARBA00023306"/>
    </source>
</evidence>
<evidence type="ECO:0000256" key="6">
    <source>
        <dbReference type="ARBA" id="ARBA00023136"/>
    </source>
</evidence>
<evidence type="ECO:0000256" key="2">
    <source>
        <dbReference type="ARBA" id="ARBA00022475"/>
    </source>
</evidence>
<keyword evidence="5 8" id="KW-1133">Transmembrane helix</keyword>
<evidence type="ECO:0000313" key="11">
    <source>
        <dbReference type="Proteomes" id="UP000564644"/>
    </source>
</evidence>
<keyword evidence="7" id="KW-0131">Cell cycle</keyword>
<dbReference type="AlphaFoldDB" id="A0A7X0SIZ5"/>
<evidence type="ECO:0000256" key="4">
    <source>
        <dbReference type="ARBA" id="ARBA00022692"/>
    </source>
</evidence>
<dbReference type="GO" id="GO:0051301">
    <property type="term" value="P:cell division"/>
    <property type="evidence" value="ECO:0007669"/>
    <property type="project" value="UniProtKB-KW"/>
</dbReference>
<dbReference type="Gene3D" id="3.40.50.10960">
    <property type="match status" value="1"/>
</dbReference>
<keyword evidence="2" id="KW-1003">Cell membrane</keyword>
<proteinExistence type="predicted"/>
<evidence type="ECO:0000259" key="9">
    <source>
        <dbReference type="PROSITE" id="PS51779"/>
    </source>
</evidence>
<evidence type="ECO:0000256" key="5">
    <source>
        <dbReference type="ARBA" id="ARBA00022989"/>
    </source>
</evidence>
<dbReference type="InterPro" id="IPR013685">
    <property type="entry name" value="POTRA_FtsQ_type"/>
</dbReference>
<evidence type="ECO:0000313" key="10">
    <source>
        <dbReference type="EMBL" id="MBB6729644.1"/>
    </source>
</evidence>
<keyword evidence="3" id="KW-0132">Cell division</keyword>
<dbReference type="PANTHER" id="PTHR37820:SF1">
    <property type="entry name" value="CELL DIVISION PROTEIN FTSQ"/>
    <property type="match status" value="1"/>
</dbReference>
<dbReference type="GO" id="GO:0005886">
    <property type="term" value="C:plasma membrane"/>
    <property type="evidence" value="ECO:0007669"/>
    <property type="project" value="TreeGrafter"/>
</dbReference>
<dbReference type="EMBL" id="JACJVO010000002">
    <property type="protein sequence ID" value="MBB6729644.1"/>
    <property type="molecule type" value="Genomic_DNA"/>
</dbReference>
<reference evidence="10 11" key="1">
    <citation type="submission" date="2020-08" db="EMBL/GenBank/DDBJ databases">
        <title>Cohnella phylogeny.</title>
        <authorList>
            <person name="Dunlap C."/>
        </authorList>
    </citation>
    <scope>NUCLEOTIDE SEQUENCE [LARGE SCALE GENOMIC DNA]</scope>
    <source>
        <strain evidence="10 11">CBP 2801</strain>
    </source>
</reference>
<organism evidence="10 11">
    <name type="scientific">Cohnella zeiphila</name>
    <dbReference type="NCBI Taxonomy" id="2761120"/>
    <lineage>
        <taxon>Bacteria</taxon>
        <taxon>Bacillati</taxon>
        <taxon>Bacillota</taxon>
        <taxon>Bacilli</taxon>
        <taxon>Bacillales</taxon>
        <taxon>Paenibacillaceae</taxon>
        <taxon>Cohnella</taxon>
    </lineage>
</organism>
<comment type="subcellular location">
    <subcellularLocation>
        <location evidence="1">Membrane</location>
    </subcellularLocation>
</comment>
<keyword evidence="11" id="KW-1185">Reference proteome</keyword>
<comment type="caution">
    <text evidence="10">The sequence shown here is derived from an EMBL/GenBank/DDBJ whole genome shotgun (WGS) entry which is preliminary data.</text>
</comment>
<feature type="domain" description="POTRA" evidence="9">
    <location>
        <begin position="44"/>
        <end position="112"/>
    </location>
</feature>
<evidence type="ECO:0000256" key="8">
    <source>
        <dbReference type="SAM" id="Phobius"/>
    </source>
</evidence>
<dbReference type="PROSITE" id="PS51779">
    <property type="entry name" value="POTRA"/>
    <property type="match status" value="1"/>
</dbReference>
<keyword evidence="6 8" id="KW-0472">Membrane</keyword>
<evidence type="ECO:0000256" key="1">
    <source>
        <dbReference type="ARBA" id="ARBA00004370"/>
    </source>
</evidence>
<name>A0A7X0SIZ5_9BACL</name>
<dbReference type="RefSeq" id="WP_185127314.1">
    <property type="nucleotide sequence ID" value="NZ_JACJVO010000002.1"/>
</dbReference>
<gene>
    <name evidence="10" type="ORF">H7C18_01885</name>
</gene>
<dbReference type="InterPro" id="IPR050487">
    <property type="entry name" value="FtsQ_DivIB"/>
</dbReference>
<dbReference type="PANTHER" id="PTHR37820">
    <property type="entry name" value="CELL DIVISION PROTEIN DIVIB"/>
    <property type="match status" value="1"/>
</dbReference>
<sequence>MAERIPALKEQAVPEKRRGGKLLAIVIALFVIALVVLFFRSSLSRISEIEVKGTAHLKPAEVEAVLGVSKGDSFFSAGSGLLERRVRTLKAVESVHVAKRFPGKVTVSVQEYPDVAVELGEQGKASVVLSSGLSVPLEAGEALPDRPVLTGWKADDANRAALCAALGKLEPSLIGDVSQIAPDPSAAYPDRIKMYTRSRFEIVTTIGLLPEKVGIIGEFVENREPGRIVLLDADYYMPYSAENEATKTPDAP</sequence>
<dbReference type="Pfam" id="PF08478">
    <property type="entry name" value="POTRA_1"/>
    <property type="match status" value="1"/>
</dbReference>
<accession>A0A7X0SIZ5</accession>
<feature type="transmembrane region" description="Helical" evidence="8">
    <location>
        <begin position="21"/>
        <end position="39"/>
    </location>
</feature>
<dbReference type="Gene3D" id="3.10.20.310">
    <property type="entry name" value="membrane protein fhac"/>
    <property type="match status" value="1"/>
</dbReference>
<evidence type="ECO:0000256" key="3">
    <source>
        <dbReference type="ARBA" id="ARBA00022618"/>
    </source>
</evidence>
<keyword evidence="4 8" id="KW-0812">Transmembrane</keyword>
<dbReference type="InterPro" id="IPR034746">
    <property type="entry name" value="POTRA"/>
</dbReference>
<protein>
    <submittedName>
        <fullName evidence="10">FtsQ-type POTRA domain-containing protein</fullName>
    </submittedName>
</protein>